<sequence length="106" mass="10698">MTSPDCSTTDDSTGGTTRRSFLAGLGTVAGRTGATPTARRPTSQTGEDLFTDPGELEAVVDEVMAARIGTTTPGATVAIVSGDTPVLTGGYGAADTHVETGRPRAR</sequence>
<comment type="caution">
    <text evidence="2">The sequence shown here is derived from an EMBL/GenBank/DDBJ whole genome shotgun (WGS) entry which is preliminary data.</text>
</comment>
<evidence type="ECO:0000313" key="3">
    <source>
        <dbReference type="Proteomes" id="UP001268864"/>
    </source>
</evidence>
<keyword evidence="3" id="KW-1185">Reference proteome</keyword>
<feature type="region of interest" description="Disordered" evidence="1">
    <location>
        <begin position="85"/>
        <end position="106"/>
    </location>
</feature>
<evidence type="ECO:0000256" key="1">
    <source>
        <dbReference type="SAM" id="MobiDB-lite"/>
    </source>
</evidence>
<feature type="compositionally biased region" description="Basic and acidic residues" evidence="1">
    <location>
        <begin position="96"/>
        <end position="106"/>
    </location>
</feature>
<name>A0ABU2FSF9_9EURY</name>
<feature type="region of interest" description="Disordered" evidence="1">
    <location>
        <begin position="1"/>
        <end position="50"/>
    </location>
</feature>
<evidence type="ECO:0008006" key="4">
    <source>
        <dbReference type="Google" id="ProtNLM"/>
    </source>
</evidence>
<dbReference type="PROSITE" id="PS51318">
    <property type="entry name" value="TAT"/>
    <property type="match status" value="1"/>
</dbReference>
<reference evidence="2 3" key="1">
    <citation type="submission" date="2022-06" db="EMBL/GenBank/DDBJ databases">
        <title>Halomicroarcula sp. a new haloarchaeum isolate from saline soil.</title>
        <authorList>
            <person name="Strakova D."/>
            <person name="Galisteo C."/>
            <person name="Sanchez-Porro C."/>
            <person name="Ventosa A."/>
        </authorList>
    </citation>
    <scope>NUCLEOTIDE SEQUENCE [LARGE SCALE GENOMIC DNA]</scope>
    <source>
        <strain evidence="2 3">S3CR25-11</strain>
    </source>
</reference>
<dbReference type="InterPro" id="IPR006311">
    <property type="entry name" value="TAT_signal"/>
</dbReference>
<organism evidence="2 3">
    <name type="scientific">Haloarcula onubensis</name>
    <dbReference type="NCBI Taxonomy" id="2950539"/>
    <lineage>
        <taxon>Archaea</taxon>
        <taxon>Methanobacteriati</taxon>
        <taxon>Methanobacteriota</taxon>
        <taxon>Stenosarchaea group</taxon>
        <taxon>Halobacteria</taxon>
        <taxon>Halobacteriales</taxon>
        <taxon>Haloarculaceae</taxon>
        <taxon>Haloarcula</taxon>
    </lineage>
</organism>
<dbReference type="EMBL" id="JAMQOS010000005">
    <property type="protein sequence ID" value="MDS0283700.1"/>
    <property type="molecule type" value="Genomic_DNA"/>
</dbReference>
<dbReference type="Proteomes" id="UP001268864">
    <property type="component" value="Unassembled WGS sequence"/>
</dbReference>
<protein>
    <recommendedName>
        <fullName evidence="4">Twin-arginine translocation signal domain-containing protein</fullName>
    </recommendedName>
</protein>
<feature type="compositionally biased region" description="Low complexity" evidence="1">
    <location>
        <begin position="7"/>
        <end position="42"/>
    </location>
</feature>
<gene>
    <name evidence="2" type="ORF">NDI86_16355</name>
</gene>
<evidence type="ECO:0000313" key="2">
    <source>
        <dbReference type="EMBL" id="MDS0283700.1"/>
    </source>
</evidence>
<proteinExistence type="predicted"/>
<accession>A0ABU2FSF9</accession>
<dbReference type="RefSeq" id="WP_310901530.1">
    <property type="nucleotide sequence ID" value="NZ_JAMQOS010000005.1"/>
</dbReference>